<keyword evidence="6 8" id="KW-0408">Iron</keyword>
<comment type="similarity">
    <text evidence="3">Belongs to the cytochrome P450 family.</text>
</comment>
<comment type="cofactor">
    <cofactor evidence="1 8">
        <name>heme</name>
        <dbReference type="ChEBI" id="CHEBI:30413"/>
    </cofactor>
</comment>
<dbReference type="SUPFAM" id="SSF48264">
    <property type="entry name" value="Cytochrome P450"/>
    <property type="match status" value="1"/>
</dbReference>
<dbReference type="HOGENOM" id="CLU_001570_14_10_1"/>
<proteinExistence type="inferred from homology"/>
<keyword evidence="5" id="KW-0560">Oxidoreductase</keyword>
<evidence type="ECO:0000256" key="3">
    <source>
        <dbReference type="ARBA" id="ARBA00010617"/>
    </source>
</evidence>
<reference evidence="9" key="1">
    <citation type="submission" date="2014-01" db="EMBL/GenBank/DDBJ databases">
        <title>The genome of the white-rot fungus Pycnoporus cinnabarinus: a basidiomycete model with a versatile arsenal for lignocellulosic biomass breakdown.</title>
        <authorList>
            <person name="Levasseur A."/>
            <person name="Lomascolo A."/>
            <person name="Ruiz-Duenas F.J."/>
            <person name="Uzan E."/>
            <person name="Piumi F."/>
            <person name="Kues U."/>
            <person name="Ram A.F.J."/>
            <person name="Murat C."/>
            <person name="Haon M."/>
            <person name="Benoit I."/>
            <person name="Arfi Y."/>
            <person name="Chevret D."/>
            <person name="Drula E."/>
            <person name="Kwon M.J."/>
            <person name="Gouret P."/>
            <person name="Lesage-Meessen L."/>
            <person name="Lombard V."/>
            <person name="Mariette J."/>
            <person name="Noirot C."/>
            <person name="Park J."/>
            <person name="Patyshakuliyeva A."/>
            <person name="Wieneger R.A.B."/>
            <person name="Wosten H.A.B."/>
            <person name="Martin F."/>
            <person name="Coutinho P.M."/>
            <person name="de Vries R."/>
            <person name="Martinez A.T."/>
            <person name="Klopp C."/>
            <person name="Pontarotti P."/>
            <person name="Henrissat B."/>
            <person name="Record E."/>
        </authorList>
    </citation>
    <scope>NUCLEOTIDE SEQUENCE [LARGE SCALE GENOMIC DNA]</scope>
    <source>
        <strain evidence="9">BRFM137</strain>
    </source>
</reference>
<dbReference type="PRINTS" id="PR00385">
    <property type="entry name" value="P450"/>
</dbReference>
<dbReference type="PANTHER" id="PTHR24305:SF187">
    <property type="entry name" value="P450, PUTATIVE (EUROFUNG)-RELATED"/>
    <property type="match status" value="1"/>
</dbReference>
<name>A0A060SFT3_PYCCI</name>
<dbReference type="EMBL" id="CCBP010000097">
    <property type="protein sequence ID" value="CDO71119.1"/>
    <property type="molecule type" value="Genomic_DNA"/>
</dbReference>
<evidence type="ECO:0000313" key="10">
    <source>
        <dbReference type="Proteomes" id="UP000029665"/>
    </source>
</evidence>
<dbReference type="STRING" id="5643.A0A060SFT3"/>
<evidence type="ECO:0000256" key="7">
    <source>
        <dbReference type="ARBA" id="ARBA00023033"/>
    </source>
</evidence>
<dbReference type="GO" id="GO:0004497">
    <property type="term" value="F:monooxygenase activity"/>
    <property type="evidence" value="ECO:0007669"/>
    <property type="project" value="UniProtKB-KW"/>
</dbReference>
<dbReference type="GO" id="GO:0005506">
    <property type="term" value="F:iron ion binding"/>
    <property type="evidence" value="ECO:0007669"/>
    <property type="project" value="InterPro"/>
</dbReference>
<dbReference type="OMA" id="HANCAGK"/>
<comment type="caution">
    <text evidence="9">The sequence shown here is derived from an EMBL/GenBank/DDBJ whole genome shotgun (WGS) entry which is preliminary data.</text>
</comment>
<dbReference type="OrthoDB" id="6692864at2759"/>
<keyword evidence="8" id="KW-0349">Heme</keyword>
<evidence type="ECO:0000256" key="2">
    <source>
        <dbReference type="ARBA" id="ARBA00005179"/>
    </source>
</evidence>
<accession>A0A060SFT3</accession>
<evidence type="ECO:0000256" key="1">
    <source>
        <dbReference type="ARBA" id="ARBA00001971"/>
    </source>
</evidence>
<evidence type="ECO:0000313" key="9">
    <source>
        <dbReference type="EMBL" id="CDO71119.1"/>
    </source>
</evidence>
<dbReference type="InterPro" id="IPR036396">
    <property type="entry name" value="Cyt_P450_sf"/>
</dbReference>
<evidence type="ECO:0000256" key="4">
    <source>
        <dbReference type="ARBA" id="ARBA00022723"/>
    </source>
</evidence>
<dbReference type="AlphaFoldDB" id="A0A060SFT3"/>
<comment type="pathway">
    <text evidence="2">Secondary metabolite biosynthesis.</text>
</comment>
<keyword evidence="7" id="KW-0503">Monooxygenase</keyword>
<evidence type="ECO:0000256" key="8">
    <source>
        <dbReference type="PIRSR" id="PIRSR602401-1"/>
    </source>
</evidence>
<dbReference type="GO" id="GO:0020037">
    <property type="term" value="F:heme binding"/>
    <property type="evidence" value="ECO:0007669"/>
    <property type="project" value="InterPro"/>
</dbReference>
<keyword evidence="4 8" id="KW-0479">Metal-binding</keyword>
<dbReference type="InterPro" id="IPR050121">
    <property type="entry name" value="Cytochrome_P450_monoxygenase"/>
</dbReference>
<dbReference type="InterPro" id="IPR002401">
    <property type="entry name" value="Cyt_P450_E_grp-I"/>
</dbReference>
<dbReference type="PANTHER" id="PTHR24305">
    <property type="entry name" value="CYTOCHROME P450"/>
    <property type="match status" value="1"/>
</dbReference>
<dbReference type="GO" id="GO:0016705">
    <property type="term" value="F:oxidoreductase activity, acting on paired donors, with incorporation or reduction of molecular oxygen"/>
    <property type="evidence" value="ECO:0007669"/>
    <property type="project" value="InterPro"/>
</dbReference>
<evidence type="ECO:0000256" key="6">
    <source>
        <dbReference type="ARBA" id="ARBA00023004"/>
    </source>
</evidence>
<organism evidence="9 10">
    <name type="scientific">Pycnoporus cinnabarinus</name>
    <name type="common">Cinnabar-red polypore</name>
    <name type="synonym">Trametes cinnabarina</name>
    <dbReference type="NCBI Taxonomy" id="5643"/>
    <lineage>
        <taxon>Eukaryota</taxon>
        <taxon>Fungi</taxon>
        <taxon>Dikarya</taxon>
        <taxon>Basidiomycota</taxon>
        <taxon>Agaricomycotina</taxon>
        <taxon>Agaricomycetes</taxon>
        <taxon>Polyporales</taxon>
        <taxon>Polyporaceae</taxon>
        <taxon>Trametes</taxon>
    </lineage>
</organism>
<keyword evidence="10" id="KW-1185">Reference proteome</keyword>
<dbReference type="Proteomes" id="UP000029665">
    <property type="component" value="Unassembled WGS sequence"/>
</dbReference>
<feature type="binding site" description="axial binding residue" evidence="8">
    <location>
        <position position="339"/>
    </location>
    <ligand>
        <name>heme</name>
        <dbReference type="ChEBI" id="CHEBI:30413"/>
    </ligand>
    <ligandPart>
        <name>Fe</name>
        <dbReference type="ChEBI" id="CHEBI:18248"/>
    </ligandPart>
</feature>
<evidence type="ECO:0000256" key="5">
    <source>
        <dbReference type="ARBA" id="ARBA00023002"/>
    </source>
</evidence>
<evidence type="ECO:0008006" key="11">
    <source>
        <dbReference type="Google" id="ProtNLM"/>
    </source>
</evidence>
<dbReference type="PRINTS" id="PR00463">
    <property type="entry name" value="EP450I"/>
</dbReference>
<dbReference type="Gene3D" id="1.10.630.10">
    <property type="entry name" value="Cytochrome P450"/>
    <property type="match status" value="2"/>
</dbReference>
<protein>
    <recommendedName>
        <fullName evidence="11">Cytochrome P450</fullName>
    </recommendedName>
</protein>
<dbReference type="Pfam" id="PF00067">
    <property type="entry name" value="p450"/>
    <property type="match status" value="1"/>
</dbReference>
<sequence length="396" mass="44331">MFGPGGLPKGPRRILTATDLPLVGIMDPEVHAERRKPWNRAFKAAALKEYEPLIATRASQLIRVLANQHGEIDIGRFFNYFTAATALSHVPYLGPYGGRIPAIAATVDRLLSYCRDFTMRRIERGSEHKDIFHYLTPFDIQQNNDDQPDKPSPPIKQLLDDGVLAIVAGSDTTSSALTSLAFCLATHPAALRRLQAEVDRFYPPGADPCDARHYRDMHYLTAVINETLRLYPPVPSGMHRRVPHSSHGVMLGPFFVPGGTSMFLHPYSMHRDARYFSPFTDGFWPERWLVAEGGLPLDDALKDAPDGTMDTASPAKVNHVTFTHNDAAFVPFSHGPGNCVGKQLAMQEMRAVVCSLLQKFDLQLREGWDVQEYDKGFKDYFVTTRPEVPVVLRARF</sequence>
<dbReference type="InterPro" id="IPR001128">
    <property type="entry name" value="Cyt_P450"/>
</dbReference>
<gene>
    <name evidence="9" type="ORF">BN946_scf184844.g123</name>
</gene>